<dbReference type="GO" id="GO:0001916">
    <property type="term" value="P:positive regulation of T cell mediated cytotoxicity"/>
    <property type="evidence" value="ECO:0007669"/>
    <property type="project" value="TreeGrafter"/>
</dbReference>
<dbReference type="InterPro" id="IPR013783">
    <property type="entry name" value="Ig-like_fold"/>
</dbReference>
<reference evidence="15" key="1">
    <citation type="submission" date="2025-08" db="UniProtKB">
        <authorList>
            <consortium name="RefSeq"/>
        </authorList>
    </citation>
    <scope>IDENTIFICATION</scope>
</reference>
<dbReference type="GO" id="GO:0005615">
    <property type="term" value="C:extracellular space"/>
    <property type="evidence" value="ECO:0007669"/>
    <property type="project" value="TreeGrafter"/>
</dbReference>
<dbReference type="GO" id="GO:0009897">
    <property type="term" value="C:external side of plasma membrane"/>
    <property type="evidence" value="ECO:0007669"/>
    <property type="project" value="TreeGrafter"/>
</dbReference>
<dbReference type="GO" id="GO:0002486">
    <property type="term" value="P:antigen processing and presentation of endogenous peptide antigen via MHC class I via ER pathway, TAP-independent"/>
    <property type="evidence" value="ECO:0007669"/>
    <property type="project" value="TreeGrafter"/>
</dbReference>
<evidence type="ECO:0000256" key="9">
    <source>
        <dbReference type="ARBA" id="ARBA00023180"/>
    </source>
</evidence>
<dbReference type="InterPro" id="IPR050208">
    <property type="entry name" value="MHC_class-I_related"/>
</dbReference>
<dbReference type="SUPFAM" id="SSF54452">
    <property type="entry name" value="MHC antigen-recognition domain"/>
    <property type="match status" value="1"/>
</dbReference>
<dbReference type="GO" id="GO:0030670">
    <property type="term" value="C:phagocytic vesicle membrane"/>
    <property type="evidence" value="ECO:0007669"/>
    <property type="project" value="UniProtKB-ARBA"/>
</dbReference>
<dbReference type="PANTHER" id="PTHR16675:SF251">
    <property type="entry name" value="HLA CLASS I HISTOCOMPATIBILITY ANTIGEN, C ALPHA CHAIN"/>
    <property type="match status" value="1"/>
</dbReference>
<evidence type="ECO:0000256" key="8">
    <source>
        <dbReference type="ARBA" id="ARBA00023136"/>
    </source>
</evidence>
<keyword evidence="9" id="KW-0325">Glycoprotein</keyword>
<dbReference type="GO" id="GO:0002476">
    <property type="term" value="P:antigen processing and presentation of endogenous peptide antigen via MHC class Ib"/>
    <property type="evidence" value="ECO:0007669"/>
    <property type="project" value="TreeGrafter"/>
</dbReference>
<evidence type="ECO:0000256" key="10">
    <source>
        <dbReference type="RuleBase" id="RU004439"/>
    </source>
</evidence>
<dbReference type="GO" id="GO:0006955">
    <property type="term" value="P:immune response"/>
    <property type="evidence" value="ECO:0007669"/>
    <property type="project" value="TreeGrafter"/>
</dbReference>
<name>A0A9B0LSP5_ODORO</name>
<evidence type="ECO:0000256" key="7">
    <source>
        <dbReference type="ARBA" id="ARBA00022989"/>
    </source>
</evidence>
<evidence type="ECO:0000256" key="12">
    <source>
        <dbReference type="SAM" id="SignalP"/>
    </source>
</evidence>
<dbReference type="InterPro" id="IPR011161">
    <property type="entry name" value="MHC_I-like_Ag-recog"/>
</dbReference>
<dbReference type="PRINTS" id="PR01638">
    <property type="entry name" value="MHCCLASSI"/>
</dbReference>
<evidence type="ECO:0000256" key="5">
    <source>
        <dbReference type="ARBA" id="ARBA00022692"/>
    </source>
</evidence>
<dbReference type="GO" id="GO:0005102">
    <property type="term" value="F:signaling receptor binding"/>
    <property type="evidence" value="ECO:0007669"/>
    <property type="project" value="TreeGrafter"/>
</dbReference>
<dbReference type="GO" id="GO:0098553">
    <property type="term" value="C:lumenal side of endoplasmic reticulum membrane"/>
    <property type="evidence" value="ECO:0007669"/>
    <property type="project" value="UniProtKB-ARBA"/>
</dbReference>
<dbReference type="InterPro" id="IPR003597">
    <property type="entry name" value="Ig_C1-set"/>
</dbReference>
<feature type="chain" id="PRO_5038650042" evidence="12">
    <location>
        <begin position="20"/>
        <end position="335"/>
    </location>
</feature>
<dbReference type="Gene3D" id="3.30.500.10">
    <property type="entry name" value="MHC class I-like antigen recognition-like"/>
    <property type="match status" value="1"/>
</dbReference>
<dbReference type="GO" id="GO:0042612">
    <property type="term" value="C:MHC class I protein complex"/>
    <property type="evidence" value="ECO:0007669"/>
    <property type="project" value="UniProtKB-KW"/>
</dbReference>
<dbReference type="InterPro" id="IPR007110">
    <property type="entry name" value="Ig-like_dom"/>
</dbReference>
<keyword evidence="7 11" id="KW-1133">Transmembrane helix</keyword>
<evidence type="ECO:0000259" key="13">
    <source>
        <dbReference type="PROSITE" id="PS50835"/>
    </source>
</evidence>
<keyword evidence="14" id="KW-1185">Reference proteome</keyword>
<evidence type="ECO:0000313" key="14">
    <source>
        <dbReference type="Proteomes" id="UP000245340"/>
    </source>
</evidence>
<comment type="function">
    <text evidence="1">Involved in the presentation of foreign antigens to the immune system.</text>
</comment>
<dbReference type="InterPro" id="IPR036179">
    <property type="entry name" value="Ig-like_dom_sf"/>
</dbReference>
<comment type="similarity">
    <text evidence="3 10">Belongs to the MHC class I family.</text>
</comment>
<comment type="subcellular location">
    <subcellularLocation>
        <location evidence="2">Membrane</location>
        <topology evidence="2">Single-pass type I membrane protein</topology>
    </subcellularLocation>
</comment>
<feature type="signal peptide" evidence="12">
    <location>
        <begin position="1"/>
        <end position="19"/>
    </location>
</feature>
<dbReference type="Proteomes" id="UP000245340">
    <property type="component" value="Unplaced"/>
</dbReference>
<keyword evidence="4" id="KW-0490">MHC I</keyword>
<dbReference type="SUPFAM" id="SSF48726">
    <property type="entry name" value="Immunoglobulin"/>
    <property type="match status" value="1"/>
</dbReference>
<evidence type="ECO:0000256" key="2">
    <source>
        <dbReference type="ARBA" id="ARBA00004479"/>
    </source>
</evidence>
<sequence length="335" mass="38038">MWVMRPPTLLLLLLSGAPAVTETWAGSHSLRFLLTVTSRPGRGEPRYVEVGYVDDTQFARFDSDSVSLRMEPRAPWGGQEGPEYWDRLTRDSRTCTQTLRGKLNEVRGYYNQSEAGSHTIQRMYGCDVGPDGRFLRGYFREAYDGADYIALNEDLRSWTAADTTAQITRRKWEAAGAAERWRNYLEGTCVEWLGRHLEHGKETLQRAEPPNTHVTRHPISDHVTLRCWALGFYPAEITLTWHHDGEDLTQDTELVETRPAGNGTFQKWAAVKVPPGQEQRYTCHVQHEGLPEPITLRWELPPEPTIPIMGTIAGLVLFVVTGAVVVGALMWRKKH</sequence>
<keyword evidence="5 11" id="KW-0812">Transmembrane</keyword>
<evidence type="ECO:0000256" key="1">
    <source>
        <dbReference type="ARBA" id="ARBA00002297"/>
    </source>
</evidence>
<protein>
    <submittedName>
        <fullName evidence="15">HLA class I histocompatibility antigen, A-68 alpha chain-like</fullName>
    </submittedName>
</protein>
<feature type="domain" description="Ig-like" evidence="13">
    <location>
        <begin position="210"/>
        <end position="295"/>
    </location>
</feature>
<evidence type="ECO:0000256" key="4">
    <source>
        <dbReference type="ARBA" id="ARBA00022451"/>
    </source>
</evidence>
<evidence type="ECO:0000313" key="15">
    <source>
        <dbReference type="RefSeq" id="XP_004409132.1"/>
    </source>
</evidence>
<evidence type="ECO:0000256" key="6">
    <source>
        <dbReference type="ARBA" id="ARBA00022859"/>
    </source>
</evidence>
<evidence type="ECO:0000256" key="3">
    <source>
        <dbReference type="ARBA" id="ARBA00006909"/>
    </source>
</evidence>
<dbReference type="Pfam" id="PF00129">
    <property type="entry name" value="MHC_I"/>
    <property type="match status" value="1"/>
</dbReference>
<dbReference type="PROSITE" id="PS00290">
    <property type="entry name" value="IG_MHC"/>
    <property type="match status" value="1"/>
</dbReference>
<proteinExistence type="inferred from homology"/>
<gene>
    <name evidence="15" type="primary">LOC101372021</name>
</gene>
<keyword evidence="8 11" id="KW-0472">Membrane</keyword>
<dbReference type="SMART" id="SM00407">
    <property type="entry name" value="IGc1"/>
    <property type="match status" value="1"/>
</dbReference>
<dbReference type="Pfam" id="PF07654">
    <property type="entry name" value="C1-set"/>
    <property type="match status" value="1"/>
</dbReference>
<dbReference type="InterPro" id="IPR037055">
    <property type="entry name" value="MHC_I-like_Ag-recog_sf"/>
</dbReference>
<accession>A0A9B0LSP5</accession>
<dbReference type="FunFam" id="2.60.40.10:FF:000014">
    <property type="entry name" value="H-2 class I histocompatibility antigen, alpha chain"/>
    <property type="match status" value="1"/>
</dbReference>
<dbReference type="InterPro" id="IPR003006">
    <property type="entry name" value="Ig/MHC_CS"/>
</dbReference>
<feature type="transmembrane region" description="Helical" evidence="11">
    <location>
        <begin position="306"/>
        <end position="331"/>
    </location>
</feature>
<dbReference type="InterPro" id="IPR011162">
    <property type="entry name" value="MHC_I/II-like_Ag-recog"/>
</dbReference>
<dbReference type="InterPro" id="IPR001039">
    <property type="entry name" value="MHC_I_a_a1/a2"/>
</dbReference>
<dbReference type="GO" id="GO:0042605">
    <property type="term" value="F:peptide antigen binding"/>
    <property type="evidence" value="ECO:0007669"/>
    <property type="project" value="TreeGrafter"/>
</dbReference>
<dbReference type="Gene3D" id="2.60.40.10">
    <property type="entry name" value="Immunoglobulins"/>
    <property type="match status" value="1"/>
</dbReference>
<dbReference type="RefSeq" id="XP_004409132.1">
    <property type="nucleotide sequence ID" value="XM_004409075.1"/>
</dbReference>
<dbReference type="PANTHER" id="PTHR16675">
    <property type="entry name" value="MHC CLASS I-RELATED"/>
    <property type="match status" value="1"/>
</dbReference>
<keyword evidence="6" id="KW-0391">Immunity</keyword>
<dbReference type="FunFam" id="3.30.500.10:FF:000001">
    <property type="entry name" value="H-2 class I histocompatibility antigen, alpha chain"/>
    <property type="match status" value="1"/>
</dbReference>
<evidence type="ECO:0000256" key="11">
    <source>
        <dbReference type="SAM" id="Phobius"/>
    </source>
</evidence>
<dbReference type="PROSITE" id="PS50835">
    <property type="entry name" value="IG_LIKE"/>
    <property type="match status" value="1"/>
</dbReference>
<dbReference type="AlphaFoldDB" id="A0A9B0LSP5"/>
<dbReference type="CDD" id="cd07698">
    <property type="entry name" value="IgC1_MHC_I_alpha3"/>
    <property type="match status" value="1"/>
</dbReference>
<keyword evidence="12" id="KW-0732">Signal</keyword>
<organism evidence="14 15">
    <name type="scientific">Odobenus rosmarus divergens</name>
    <name type="common">Pacific walrus</name>
    <dbReference type="NCBI Taxonomy" id="9708"/>
    <lineage>
        <taxon>Eukaryota</taxon>
        <taxon>Metazoa</taxon>
        <taxon>Chordata</taxon>
        <taxon>Craniata</taxon>
        <taxon>Vertebrata</taxon>
        <taxon>Euteleostomi</taxon>
        <taxon>Mammalia</taxon>
        <taxon>Eutheria</taxon>
        <taxon>Laurasiatheria</taxon>
        <taxon>Carnivora</taxon>
        <taxon>Caniformia</taxon>
        <taxon>Pinnipedia</taxon>
        <taxon>Odobenidae</taxon>
        <taxon>Odobenus</taxon>
    </lineage>
</organism>